<keyword evidence="3" id="KW-1185">Reference proteome</keyword>
<comment type="caution">
    <text evidence="2">The sequence shown here is derived from an EMBL/GenBank/DDBJ whole genome shotgun (WGS) entry which is preliminary data.</text>
</comment>
<dbReference type="AlphaFoldDB" id="A0A0P5Z2V5"/>
<keyword evidence="2" id="KW-0430">Lectin</keyword>
<evidence type="ECO:0000256" key="1">
    <source>
        <dbReference type="ARBA" id="ARBA00023157"/>
    </source>
</evidence>
<dbReference type="SUPFAM" id="SSF49854">
    <property type="entry name" value="Spermadhesin, CUB domain"/>
    <property type="match status" value="1"/>
</dbReference>
<dbReference type="Proteomes" id="UP000076858">
    <property type="component" value="Unassembled WGS sequence"/>
</dbReference>
<dbReference type="Gene3D" id="2.60.120.290">
    <property type="entry name" value="Spermadhesin, CUB domain"/>
    <property type="match status" value="1"/>
</dbReference>
<dbReference type="PROSITE" id="PS00615">
    <property type="entry name" value="C_TYPE_LECTIN_1"/>
    <property type="match status" value="1"/>
</dbReference>
<accession>A0A0P5Z2V5</accession>
<protein>
    <submittedName>
        <fullName evidence="2">C-type lectin domain family 4 member E</fullName>
    </submittedName>
</protein>
<dbReference type="PANTHER" id="PTHR22803">
    <property type="entry name" value="MANNOSE, PHOSPHOLIPASE, LECTIN RECEPTOR RELATED"/>
    <property type="match status" value="1"/>
</dbReference>
<reference evidence="2 3" key="1">
    <citation type="submission" date="2016-03" db="EMBL/GenBank/DDBJ databases">
        <title>EvidentialGene: Evidence-directed Construction of Genes on Genomes.</title>
        <authorList>
            <person name="Gilbert D.G."/>
            <person name="Choi J.-H."/>
            <person name="Mockaitis K."/>
            <person name="Colbourne J."/>
            <person name="Pfrender M."/>
        </authorList>
    </citation>
    <scope>NUCLEOTIDE SEQUENCE [LARGE SCALE GENOMIC DNA]</scope>
    <source>
        <strain evidence="2 3">Xinb3</strain>
        <tissue evidence="2">Complete organism</tissue>
    </source>
</reference>
<dbReference type="InterPro" id="IPR016186">
    <property type="entry name" value="C-type_lectin-like/link_sf"/>
</dbReference>
<dbReference type="STRING" id="35525.A0A0P5Z2V5"/>
<dbReference type="Pfam" id="PF00059">
    <property type="entry name" value="Lectin_C"/>
    <property type="match status" value="1"/>
</dbReference>
<dbReference type="GO" id="GO:0030246">
    <property type="term" value="F:carbohydrate binding"/>
    <property type="evidence" value="ECO:0007669"/>
    <property type="project" value="UniProtKB-KW"/>
</dbReference>
<dbReference type="InterPro" id="IPR035914">
    <property type="entry name" value="Sperma_CUB_dom_sf"/>
</dbReference>
<dbReference type="CDD" id="cd00037">
    <property type="entry name" value="CLECT"/>
    <property type="match status" value="1"/>
</dbReference>
<gene>
    <name evidence="2" type="ORF">APZ42_022561</name>
</gene>
<dbReference type="EMBL" id="LRGB01001361">
    <property type="protein sequence ID" value="KZS12445.1"/>
    <property type="molecule type" value="Genomic_DNA"/>
</dbReference>
<evidence type="ECO:0000313" key="3">
    <source>
        <dbReference type="Proteomes" id="UP000076858"/>
    </source>
</evidence>
<sequence length="271" mass="29700">MMKIIAVCIFALASISSSYSNVASTRKCGGRVFVDEAILIDASTQQDCTWEFQTKEDRILVFTVVGGNVKDAQQFLTIHDGVDIDSPILLVDNQKILEWTRRDLPQAVYTTQPAASVRFKTAPTSNFQLQIQKVVNCPSDLGSNTACGRLIDEISCYCVDYNLRSHDDQTTSCLLNGFKLLALESRTEETVLVNAWGNATRYWTSLTDNLNEGVWLWGSTGTGIVGGYSNWAIGQPDGSGNCVHLNDASPQGGWNDDNCANLREAICEGQP</sequence>
<dbReference type="PROSITE" id="PS50041">
    <property type="entry name" value="C_TYPE_LECTIN_2"/>
    <property type="match status" value="1"/>
</dbReference>
<dbReference type="InterPro" id="IPR016187">
    <property type="entry name" value="CTDL_fold"/>
</dbReference>
<dbReference type="InterPro" id="IPR018378">
    <property type="entry name" value="C-type_lectin_CS"/>
</dbReference>
<keyword evidence="1" id="KW-1015">Disulfide bond</keyword>
<organism evidence="2 3">
    <name type="scientific">Daphnia magna</name>
    <dbReference type="NCBI Taxonomy" id="35525"/>
    <lineage>
        <taxon>Eukaryota</taxon>
        <taxon>Metazoa</taxon>
        <taxon>Ecdysozoa</taxon>
        <taxon>Arthropoda</taxon>
        <taxon>Crustacea</taxon>
        <taxon>Branchiopoda</taxon>
        <taxon>Diplostraca</taxon>
        <taxon>Cladocera</taxon>
        <taxon>Anomopoda</taxon>
        <taxon>Daphniidae</taxon>
        <taxon>Daphnia</taxon>
    </lineage>
</organism>
<dbReference type="InterPro" id="IPR001304">
    <property type="entry name" value="C-type_lectin-like"/>
</dbReference>
<dbReference type="SMART" id="SM00034">
    <property type="entry name" value="CLECT"/>
    <property type="match status" value="1"/>
</dbReference>
<name>A0A0P5Z2V5_9CRUS</name>
<dbReference type="OrthoDB" id="418245at2759"/>
<evidence type="ECO:0000313" key="2">
    <source>
        <dbReference type="EMBL" id="KZS12445.1"/>
    </source>
</evidence>
<dbReference type="InterPro" id="IPR050111">
    <property type="entry name" value="C-type_lectin/snaclec_domain"/>
</dbReference>
<dbReference type="Gene3D" id="3.10.100.10">
    <property type="entry name" value="Mannose-Binding Protein A, subunit A"/>
    <property type="match status" value="1"/>
</dbReference>
<proteinExistence type="predicted"/>
<dbReference type="SUPFAM" id="SSF56436">
    <property type="entry name" value="C-type lectin-like"/>
    <property type="match status" value="1"/>
</dbReference>